<dbReference type="InterPro" id="IPR007410">
    <property type="entry name" value="LpqE-like"/>
</dbReference>
<protein>
    <submittedName>
        <fullName evidence="2">Copper(I)-binding protein</fullName>
    </submittedName>
</protein>
<dbReference type="PROSITE" id="PS51257">
    <property type="entry name" value="PROKAR_LIPOPROTEIN"/>
    <property type="match status" value="1"/>
</dbReference>
<reference evidence="2 3" key="1">
    <citation type="submission" date="2023-07" db="EMBL/GenBank/DDBJ databases">
        <title>Sequencing the genomes of 1000 actinobacteria strains.</title>
        <authorList>
            <person name="Klenk H.-P."/>
        </authorList>
    </citation>
    <scope>NUCLEOTIDE SEQUENCE [LARGE SCALE GENOMIC DNA]</scope>
    <source>
        <strain evidence="2 3">DSM 22966</strain>
    </source>
</reference>
<feature type="signal peptide" evidence="1">
    <location>
        <begin position="1"/>
        <end position="27"/>
    </location>
</feature>
<dbReference type="InterPro" id="IPR036182">
    <property type="entry name" value="PCuAC_sf"/>
</dbReference>
<keyword evidence="3" id="KW-1185">Reference proteome</keyword>
<comment type="caution">
    <text evidence="2">The sequence shown here is derived from an EMBL/GenBank/DDBJ whole genome shotgun (WGS) entry which is preliminary data.</text>
</comment>
<evidence type="ECO:0000256" key="1">
    <source>
        <dbReference type="SAM" id="SignalP"/>
    </source>
</evidence>
<dbReference type="SUPFAM" id="SSF110087">
    <property type="entry name" value="DR1885-like metal-binding protein"/>
    <property type="match status" value="1"/>
</dbReference>
<feature type="chain" id="PRO_5045763714" evidence="1">
    <location>
        <begin position="28"/>
        <end position="185"/>
    </location>
</feature>
<evidence type="ECO:0000313" key="2">
    <source>
        <dbReference type="EMBL" id="MDR7346243.1"/>
    </source>
</evidence>
<dbReference type="Pfam" id="PF04314">
    <property type="entry name" value="PCuAC"/>
    <property type="match status" value="1"/>
</dbReference>
<dbReference type="InterPro" id="IPR058248">
    <property type="entry name" value="Lxx211020-like"/>
</dbReference>
<evidence type="ECO:0000313" key="3">
    <source>
        <dbReference type="Proteomes" id="UP001183794"/>
    </source>
</evidence>
<dbReference type="EMBL" id="JAVDYJ010000001">
    <property type="protein sequence ID" value="MDR7346243.1"/>
    <property type="molecule type" value="Genomic_DNA"/>
</dbReference>
<name>A0ABU2AY20_9MICC</name>
<keyword evidence="1" id="KW-0732">Signal</keyword>
<dbReference type="Gene3D" id="2.60.40.1890">
    <property type="entry name" value="PCu(A)C copper chaperone"/>
    <property type="match status" value="1"/>
</dbReference>
<proteinExistence type="predicted"/>
<dbReference type="RefSeq" id="WP_310170975.1">
    <property type="nucleotide sequence ID" value="NZ_BAABHE010000002.1"/>
</dbReference>
<organism evidence="2 3">
    <name type="scientific">Enteractinococcus fodinae</name>
    <dbReference type="NCBI Taxonomy" id="684663"/>
    <lineage>
        <taxon>Bacteria</taxon>
        <taxon>Bacillati</taxon>
        <taxon>Actinomycetota</taxon>
        <taxon>Actinomycetes</taxon>
        <taxon>Micrococcales</taxon>
        <taxon>Micrococcaceae</taxon>
    </lineage>
</organism>
<sequence>MKKFSPVLSTTAIAGLLLAGCASDDQAEAVDDHAVEGEIFAVEDPWVRATEVIMETDHDHSMTGAFVHLTNVSGEDQTIVGAHAEVAELVELHEVIDDGGVNVMQEKEGGFPLAGEQRYELNPGEDHIMLMDLAEEIQPGDVIDITLEVATGETQTIEFVAKDFVGAQENYGDLDHHDDETHSET</sequence>
<dbReference type="Proteomes" id="UP001183794">
    <property type="component" value="Unassembled WGS sequence"/>
</dbReference>
<accession>A0ABU2AY20</accession>
<gene>
    <name evidence="2" type="ORF">J2S62_000500</name>
</gene>
<dbReference type="PANTHER" id="PTHR36302:SF1">
    <property type="entry name" value="COPPER CHAPERONE PCU(A)C"/>
    <property type="match status" value="1"/>
</dbReference>
<dbReference type="PANTHER" id="PTHR36302">
    <property type="entry name" value="BLR7088 PROTEIN"/>
    <property type="match status" value="1"/>
</dbReference>